<dbReference type="InterPro" id="IPR009273">
    <property type="entry name" value="DUF930"/>
</dbReference>
<organism evidence="1 2">
    <name type="scientific">Mesorhizobium huakuii</name>
    <dbReference type="NCBI Taxonomy" id="28104"/>
    <lineage>
        <taxon>Bacteria</taxon>
        <taxon>Pseudomonadati</taxon>
        <taxon>Pseudomonadota</taxon>
        <taxon>Alphaproteobacteria</taxon>
        <taxon>Hyphomicrobiales</taxon>
        <taxon>Phyllobacteriaceae</taxon>
        <taxon>Mesorhizobium</taxon>
    </lineage>
</organism>
<dbReference type="Pfam" id="PF06059">
    <property type="entry name" value="DUF930"/>
    <property type="match status" value="1"/>
</dbReference>
<gene>
    <name evidence="1" type="ORF">HB778_37305</name>
</gene>
<name>A0A7G6T5A9_9HYPH</name>
<accession>A0A7G6T5A9</accession>
<evidence type="ECO:0000313" key="2">
    <source>
        <dbReference type="Proteomes" id="UP000515465"/>
    </source>
</evidence>
<reference evidence="1" key="1">
    <citation type="journal article" date="2020" name="Mol. Plant Microbe Interact.">
        <title>Complete genome sequences of four natural Pseudomonas isolates that catabolize a wide range of aromatic compounds relevant to lignin valorization.</title>
        <authorList>
            <person name="Hatmaker E.A."/>
            <person name="Presle G."/>
            <person name="Cannon O."/>
            <person name="Guss A.M."/>
            <person name="Elkins J.G."/>
        </authorList>
    </citation>
    <scope>NUCLEOTIDE SEQUENCE</scope>
    <source>
        <strain evidence="1">583</strain>
        <plasmid evidence="1">p_3</plasmid>
    </source>
</reference>
<protein>
    <submittedName>
        <fullName evidence="1">DUF930 domain-containing protein</fullName>
    </submittedName>
</protein>
<dbReference type="AlphaFoldDB" id="A0A7G6T5A9"/>
<keyword evidence="1" id="KW-0614">Plasmid</keyword>
<sequence>MVRAKELFSATVLADPRSKEALVALRQLGTDDRIIQLCNVEAMEQVRIWKSDFQPDFVVAYAMADTKLSGLTLQADGAALRSKRHWYDIKFRCEVTQDLERVVAFEFSLGAEIPKNEWETHSLPVGDGPSD</sequence>
<dbReference type="EMBL" id="CP050298">
    <property type="protein sequence ID" value="QND61941.1"/>
    <property type="molecule type" value="Genomic_DNA"/>
</dbReference>
<evidence type="ECO:0000313" key="1">
    <source>
        <dbReference type="EMBL" id="QND61941.1"/>
    </source>
</evidence>
<proteinExistence type="predicted"/>
<dbReference type="Proteomes" id="UP000515465">
    <property type="component" value="Plasmid p_3"/>
</dbReference>
<geneLocation type="plasmid" evidence="1 2">
    <name>p_3</name>
</geneLocation>